<sequence length="98" mass="10283">MNTVLTCDAGRQEAELQDWLKKPAATRGPCPLGSGADRAQRAAEYITKYALKSQSYAATECFIRSVRTLAAHRAQVLEALGRQDGGAAAASGGEAGET</sequence>
<name>A0A150FV89_GONPE</name>
<organism evidence="1 2">
    <name type="scientific">Gonium pectorale</name>
    <name type="common">Green alga</name>
    <dbReference type="NCBI Taxonomy" id="33097"/>
    <lineage>
        <taxon>Eukaryota</taxon>
        <taxon>Viridiplantae</taxon>
        <taxon>Chlorophyta</taxon>
        <taxon>core chlorophytes</taxon>
        <taxon>Chlorophyceae</taxon>
        <taxon>CS clade</taxon>
        <taxon>Chlamydomonadales</taxon>
        <taxon>Volvocaceae</taxon>
        <taxon>Gonium</taxon>
    </lineage>
</organism>
<evidence type="ECO:0000313" key="1">
    <source>
        <dbReference type="EMBL" id="KXZ41517.1"/>
    </source>
</evidence>
<dbReference type="Proteomes" id="UP000075714">
    <property type="component" value="Unassembled WGS sequence"/>
</dbReference>
<gene>
    <name evidence="1" type="ORF">GPECTOR_418g274</name>
</gene>
<dbReference type="EMBL" id="LSYV01000415">
    <property type="protein sequence ID" value="KXZ41517.1"/>
    <property type="molecule type" value="Genomic_DNA"/>
</dbReference>
<comment type="caution">
    <text evidence="1">The sequence shown here is derived from an EMBL/GenBank/DDBJ whole genome shotgun (WGS) entry which is preliminary data.</text>
</comment>
<reference evidence="2" key="1">
    <citation type="journal article" date="2016" name="Nat. Commun.">
        <title>The Gonium pectorale genome demonstrates co-option of cell cycle regulation during the evolution of multicellularity.</title>
        <authorList>
            <person name="Hanschen E.R."/>
            <person name="Marriage T.N."/>
            <person name="Ferris P.J."/>
            <person name="Hamaji T."/>
            <person name="Toyoda A."/>
            <person name="Fujiyama A."/>
            <person name="Neme R."/>
            <person name="Noguchi H."/>
            <person name="Minakuchi Y."/>
            <person name="Suzuki M."/>
            <person name="Kawai-Toyooka H."/>
            <person name="Smith D.R."/>
            <person name="Sparks H."/>
            <person name="Anderson J."/>
            <person name="Bakaric R."/>
            <person name="Luria V."/>
            <person name="Karger A."/>
            <person name="Kirschner M.W."/>
            <person name="Durand P.M."/>
            <person name="Michod R.E."/>
            <person name="Nozaki H."/>
            <person name="Olson B.J."/>
        </authorList>
    </citation>
    <scope>NUCLEOTIDE SEQUENCE [LARGE SCALE GENOMIC DNA]</scope>
    <source>
        <strain evidence="2">NIES-2863</strain>
    </source>
</reference>
<evidence type="ECO:0000313" key="2">
    <source>
        <dbReference type="Proteomes" id="UP000075714"/>
    </source>
</evidence>
<proteinExistence type="predicted"/>
<protein>
    <submittedName>
        <fullName evidence="1">Uncharacterized protein</fullName>
    </submittedName>
</protein>
<keyword evidence="2" id="KW-1185">Reference proteome</keyword>
<accession>A0A150FV89</accession>
<dbReference type="AlphaFoldDB" id="A0A150FV89"/>